<dbReference type="EMBL" id="CAJOBB010024399">
    <property type="protein sequence ID" value="CAF4400427.1"/>
    <property type="molecule type" value="Genomic_DNA"/>
</dbReference>
<dbReference type="PANTHER" id="PTHR10146:SF14">
    <property type="entry name" value="PYRIDOXAL PHOSPHATE HOMEOSTASIS PROTEIN"/>
    <property type="match status" value="1"/>
</dbReference>
<protein>
    <submittedName>
        <fullName evidence="2">Uncharacterized protein</fullName>
    </submittedName>
</protein>
<dbReference type="SUPFAM" id="SSF51419">
    <property type="entry name" value="PLP-binding barrel"/>
    <property type="match status" value="1"/>
</dbReference>
<dbReference type="Proteomes" id="UP000663868">
    <property type="component" value="Unassembled WGS sequence"/>
</dbReference>
<dbReference type="AlphaFoldDB" id="A0A820P797"/>
<feature type="non-terminal residue" evidence="2">
    <location>
        <position position="1"/>
    </location>
</feature>
<proteinExistence type="predicted"/>
<reference evidence="2" key="1">
    <citation type="submission" date="2021-02" db="EMBL/GenBank/DDBJ databases">
        <authorList>
            <person name="Nowell W R."/>
        </authorList>
    </citation>
    <scope>NUCLEOTIDE SEQUENCE</scope>
</reference>
<name>A0A820P797_9BILA</name>
<dbReference type="Gene3D" id="3.20.20.10">
    <property type="entry name" value="Alanine racemase"/>
    <property type="match status" value="1"/>
</dbReference>
<organism evidence="2 3">
    <name type="scientific">Adineta steineri</name>
    <dbReference type="NCBI Taxonomy" id="433720"/>
    <lineage>
        <taxon>Eukaryota</taxon>
        <taxon>Metazoa</taxon>
        <taxon>Spiralia</taxon>
        <taxon>Gnathifera</taxon>
        <taxon>Rotifera</taxon>
        <taxon>Eurotatoria</taxon>
        <taxon>Bdelloidea</taxon>
        <taxon>Adinetida</taxon>
        <taxon>Adinetidae</taxon>
        <taxon>Adineta</taxon>
    </lineage>
</organism>
<keyword evidence="1" id="KW-0663">Pyridoxal phosphate</keyword>
<evidence type="ECO:0000256" key="1">
    <source>
        <dbReference type="ARBA" id="ARBA00022898"/>
    </source>
</evidence>
<dbReference type="InterPro" id="IPR029066">
    <property type="entry name" value="PLP-binding_barrel"/>
</dbReference>
<comment type="caution">
    <text evidence="2">The sequence shown here is derived from an EMBL/GenBank/DDBJ whole genome shotgun (WGS) entry which is preliminary data.</text>
</comment>
<dbReference type="InterPro" id="IPR011078">
    <property type="entry name" value="PyrdxlP_homeostasis"/>
</dbReference>
<gene>
    <name evidence="2" type="ORF">KXQ929_LOCUS50990</name>
</gene>
<evidence type="ECO:0000313" key="3">
    <source>
        <dbReference type="Proteomes" id="UP000663868"/>
    </source>
</evidence>
<sequence length="87" mass="10011">MTIGSLNNVQSENDQDFQVLTACRKDLCEKYNYKLNEIELSMGMSHDYERAIQAGSTMFMEYTDADPSFRARLLEPKFEPESFIGSI</sequence>
<dbReference type="GO" id="GO:0030170">
    <property type="term" value="F:pyridoxal phosphate binding"/>
    <property type="evidence" value="ECO:0007669"/>
    <property type="project" value="InterPro"/>
</dbReference>
<evidence type="ECO:0000313" key="2">
    <source>
        <dbReference type="EMBL" id="CAF4400427.1"/>
    </source>
</evidence>
<dbReference type="PANTHER" id="PTHR10146">
    <property type="entry name" value="PROLINE SYNTHETASE CO-TRANSCRIBED BACTERIAL HOMOLOG PROTEIN"/>
    <property type="match status" value="1"/>
</dbReference>
<accession>A0A820P797</accession>